<comment type="caution">
    <text evidence="1">The sequence shown here is derived from an EMBL/GenBank/DDBJ whole genome shotgun (WGS) entry which is preliminary data.</text>
</comment>
<accession>A0A916ZGS0</accession>
<protein>
    <recommendedName>
        <fullName evidence="3">Antitoxin VapB</fullName>
    </recommendedName>
</protein>
<sequence>MVCRSKDRHTIVGEMTMNERVKIISRDGLQFVELPIGMTLAEGEWTARRQGAGVVLEPVAPRMSVPSLLALLATLEPLEEGIPDFVDLPPEEPDFAWPEPIAGR</sequence>
<name>A0A916ZGS0_9HYPH</name>
<evidence type="ECO:0000313" key="1">
    <source>
        <dbReference type="EMBL" id="GGD95280.1"/>
    </source>
</evidence>
<organism evidence="1 2">
    <name type="scientific">Aureimonas endophytica</name>
    <dbReference type="NCBI Taxonomy" id="2027858"/>
    <lineage>
        <taxon>Bacteria</taxon>
        <taxon>Pseudomonadati</taxon>
        <taxon>Pseudomonadota</taxon>
        <taxon>Alphaproteobacteria</taxon>
        <taxon>Hyphomicrobiales</taxon>
        <taxon>Aurantimonadaceae</taxon>
        <taxon>Aureimonas</taxon>
    </lineage>
</organism>
<keyword evidence="2" id="KW-1185">Reference proteome</keyword>
<evidence type="ECO:0000313" key="2">
    <source>
        <dbReference type="Proteomes" id="UP000644699"/>
    </source>
</evidence>
<dbReference type="Proteomes" id="UP000644699">
    <property type="component" value="Unassembled WGS sequence"/>
</dbReference>
<reference evidence="1" key="2">
    <citation type="submission" date="2020-09" db="EMBL/GenBank/DDBJ databases">
        <authorList>
            <person name="Sun Q."/>
            <person name="Zhou Y."/>
        </authorList>
    </citation>
    <scope>NUCLEOTIDE SEQUENCE</scope>
    <source>
        <strain evidence="1">CGMCC 1.15367</strain>
    </source>
</reference>
<proteinExistence type="predicted"/>
<evidence type="ECO:0008006" key="3">
    <source>
        <dbReference type="Google" id="ProtNLM"/>
    </source>
</evidence>
<dbReference type="EMBL" id="BMIQ01000001">
    <property type="protein sequence ID" value="GGD95280.1"/>
    <property type="molecule type" value="Genomic_DNA"/>
</dbReference>
<reference evidence="1" key="1">
    <citation type="journal article" date="2014" name="Int. J. Syst. Evol. Microbiol.">
        <title>Complete genome sequence of Corynebacterium casei LMG S-19264T (=DSM 44701T), isolated from a smear-ripened cheese.</title>
        <authorList>
            <consortium name="US DOE Joint Genome Institute (JGI-PGF)"/>
            <person name="Walter F."/>
            <person name="Albersmeier A."/>
            <person name="Kalinowski J."/>
            <person name="Ruckert C."/>
        </authorList>
    </citation>
    <scope>NUCLEOTIDE SEQUENCE</scope>
    <source>
        <strain evidence="1">CGMCC 1.15367</strain>
    </source>
</reference>
<dbReference type="AlphaFoldDB" id="A0A916ZGS0"/>
<gene>
    <name evidence="1" type="ORF">GCM10011390_12550</name>
</gene>